<dbReference type="EMBL" id="CH473949">
    <property type="protein sequence ID" value="EDL79565.1"/>
    <property type="molecule type" value="Genomic_DNA"/>
</dbReference>
<protein>
    <submittedName>
        <fullName evidence="1">Glycosyltransferase-like 1B, isoform CRA_c</fullName>
    </submittedName>
</protein>
<accession>A6HNG4</accession>
<evidence type="ECO:0000313" key="2">
    <source>
        <dbReference type="Proteomes" id="UP000234681"/>
    </source>
</evidence>
<gene>
    <name evidence="1" type="primary">Gyltl1b</name>
    <name evidence="1" type="ORF">rCG_26975</name>
</gene>
<dbReference type="AlphaFoldDB" id="A6HNG4"/>
<evidence type="ECO:0000313" key="1">
    <source>
        <dbReference type="EMBL" id="EDL79565.1"/>
    </source>
</evidence>
<organism evidence="1 2">
    <name type="scientific">Rattus norvegicus</name>
    <name type="common">Rat</name>
    <dbReference type="NCBI Taxonomy" id="10116"/>
    <lineage>
        <taxon>Eukaryota</taxon>
        <taxon>Metazoa</taxon>
        <taxon>Chordata</taxon>
        <taxon>Craniata</taxon>
        <taxon>Vertebrata</taxon>
        <taxon>Euteleostomi</taxon>
        <taxon>Mammalia</taxon>
        <taxon>Eutheria</taxon>
        <taxon>Euarchontoglires</taxon>
        <taxon>Glires</taxon>
        <taxon>Rodentia</taxon>
        <taxon>Myomorpha</taxon>
        <taxon>Muroidea</taxon>
        <taxon>Muridae</taxon>
        <taxon>Murinae</taxon>
        <taxon>Rattus</taxon>
    </lineage>
</organism>
<sequence length="123" mass="13746">MLPRGRPRALGAALLLLLLLVVGFFLFGRDPEYGLGTTATLDGDPYGSRNRSTSSLQLLLPPKCEMLHVAIVCAGYNSSREIITLMKSVLFYRYREAWIRVKSLPITKHFCSEFLFPHLCGGN</sequence>
<reference evidence="2" key="1">
    <citation type="submission" date="2005-09" db="EMBL/GenBank/DDBJ databases">
        <authorList>
            <person name="Mural R.J."/>
            <person name="Li P.W."/>
            <person name="Adams M.D."/>
            <person name="Amanatides P.G."/>
            <person name="Baden-Tillson H."/>
            <person name="Barnstead M."/>
            <person name="Chin S.H."/>
            <person name="Dew I."/>
            <person name="Evans C.A."/>
            <person name="Ferriera S."/>
            <person name="Flanigan M."/>
            <person name="Fosler C."/>
            <person name="Glodek A."/>
            <person name="Gu Z."/>
            <person name="Holt R.A."/>
            <person name="Jennings D."/>
            <person name="Kraft C.L."/>
            <person name="Lu F."/>
            <person name="Nguyen T."/>
            <person name="Nusskern D.R."/>
            <person name="Pfannkoch C.M."/>
            <person name="Sitter C."/>
            <person name="Sutton G.G."/>
            <person name="Venter J.C."/>
            <person name="Wang Z."/>
            <person name="Woodage T."/>
            <person name="Zheng X.H."/>
            <person name="Zhong F."/>
        </authorList>
    </citation>
    <scope>NUCLEOTIDE SEQUENCE [LARGE SCALE GENOMIC DNA]</scope>
    <source>
        <strain>BN</strain>
        <strain evidence="2">Sprague-Dawley</strain>
    </source>
</reference>
<dbReference type="GO" id="GO:0016740">
    <property type="term" value="F:transferase activity"/>
    <property type="evidence" value="ECO:0007669"/>
    <property type="project" value="UniProtKB-KW"/>
</dbReference>
<keyword evidence="1" id="KW-0808">Transferase</keyword>
<name>A6HNG4_RAT</name>
<dbReference type="Proteomes" id="UP000234681">
    <property type="component" value="Chromosome 3"/>
</dbReference>
<proteinExistence type="predicted"/>